<evidence type="ECO:0000313" key="1">
    <source>
        <dbReference type="EMBL" id="KAK3713476.1"/>
    </source>
</evidence>
<comment type="caution">
    <text evidence="1">The sequence shown here is derived from an EMBL/GenBank/DDBJ whole genome shotgun (WGS) entry which is preliminary data.</text>
</comment>
<name>A0ACC3NAM7_9PEZI</name>
<sequence>MCILMRFAVVFVESESLVDVAAGTHVAIALTNEGELKSAYLAQCHGECSAQQYPGNNTTSDGQQHLGLGPLSLTDDLGNEHKAHLESKRERIGRRFKRIMAAVAHPSRPQIRRNSPLSVSNGLHGFSADAPMLKRIDISDSDSDDEPPPAIKFSKVTQALLDDAPVPSSPPKQEQAIEAQRYNRSVSTSRATADTPSRAPGIRIIRKSSPALANEGSGRSSTPPRVVQISNKGSASGSAKRSISISGPYPHRFPARREPTPTRDAQAELITPAPGPRALRVRTRSDSVTSQDGHAVNGHPSNGHGSRNGARSANETDADELRRSASLHHAPETVSRFGTSTVGRSRNPSADAAPPPGSTRIKRAPIGTGSFLKSGPVRRGFRRRESEENVSPLDDIQSGSASQPSTANYTPQPGSEIHADGFRSRSDSVNTRATSVEPVSIHDFARKSEAGHEHRPSSRQANSYLSRSQMSSDSRPPSRNANEQIRSRQNSQERPQHRRQTSIHQDDAPAPIHHDPEPWRPSASSGQPKPVLEQKPPQRAPSLRNPQYRYVAPKIYTDASQDQENMPPPTFKRNKDAEFKHLGKPTISILSDHEKPKSRHTEETPVPVPQQQQEQRKVLGAISGNTPHRAAPAPPPKMSVIDTATTTAGASVTKSKKKRSHIVINGKIFTQMGKIGKGGSSDVYCVMAENYKTFALKRVKLDDCDESAVRGYKGEIDLLKKLTEVERVVRLFDWELNDDKQELCVLMEKGDTDLNRLLTLRLNGDKAHFDPIFTRYHWREMLECVQAVHEMDIVHSDLKPANFLLVQGRLKLIDFGIANAIDTDNTVNVHRDTHVGTPNYMSPESITDTNAPQPGNAGRGEVPVKKDMRIGKASDVWSLGCILYQMTYGRPPFAHIPNQLSRIMAITNPNHAITFPDTGVGDVIVPPSLKGILRKCLNRDPARRPTVKQLLSEEDVYMHPEQPGTVMMSEDLLGQIIAKVVERCKDPKRGVPSAEEVKVYPRSFMEKIREMVEKG</sequence>
<reference evidence="1" key="1">
    <citation type="submission" date="2023-07" db="EMBL/GenBank/DDBJ databases">
        <title>Black Yeasts Isolated from many extreme environments.</title>
        <authorList>
            <person name="Coleine C."/>
            <person name="Stajich J.E."/>
            <person name="Selbmann L."/>
        </authorList>
    </citation>
    <scope>NUCLEOTIDE SEQUENCE</scope>
    <source>
        <strain evidence="1">CCFEE 5714</strain>
    </source>
</reference>
<gene>
    <name evidence="1" type="ORF">LTR37_008434</name>
</gene>
<accession>A0ACC3NAM7</accession>
<organism evidence="1 2">
    <name type="scientific">Vermiconidia calcicola</name>
    <dbReference type="NCBI Taxonomy" id="1690605"/>
    <lineage>
        <taxon>Eukaryota</taxon>
        <taxon>Fungi</taxon>
        <taxon>Dikarya</taxon>
        <taxon>Ascomycota</taxon>
        <taxon>Pezizomycotina</taxon>
        <taxon>Dothideomycetes</taxon>
        <taxon>Dothideomycetidae</taxon>
        <taxon>Mycosphaerellales</taxon>
        <taxon>Extremaceae</taxon>
        <taxon>Vermiconidia</taxon>
    </lineage>
</organism>
<evidence type="ECO:0000313" key="2">
    <source>
        <dbReference type="Proteomes" id="UP001281147"/>
    </source>
</evidence>
<keyword evidence="2" id="KW-1185">Reference proteome</keyword>
<proteinExistence type="predicted"/>
<protein>
    <submittedName>
        <fullName evidence="1">Uncharacterized protein</fullName>
    </submittedName>
</protein>
<dbReference type="EMBL" id="JAUTXU010000062">
    <property type="protein sequence ID" value="KAK3713476.1"/>
    <property type="molecule type" value="Genomic_DNA"/>
</dbReference>
<dbReference type="Proteomes" id="UP001281147">
    <property type="component" value="Unassembled WGS sequence"/>
</dbReference>